<dbReference type="Proteomes" id="UP001174210">
    <property type="component" value="Unassembled WGS sequence"/>
</dbReference>
<keyword evidence="2" id="KW-1185">Reference proteome</keyword>
<dbReference type="EMBL" id="JAROCB010000005">
    <property type="protein sequence ID" value="MDN4599138.1"/>
    <property type="molecule type" value="Genomic_DNA"/>
</dbReference>
<organism evidence="1 2">
    <name type="scientific">Leifsonia virtsii</name>
    <dbReference type="NCBI Taxonomy" id="3035915"/>
    <lineage>
        <taxon>Bacteria</taxon>
        <taxon>Bacillati</taxon>
        <taxon>Actinomycetota</taxon>
        <taxon>Actinomycetes</taxon>
        <taxon>Micrococcales</taxon>
        <taxon>Microbacteriaceae</taxon>
        <taxon>Leifsonia</taxon>
    </lineage>
</organism>
<reference evidence="1" key="1">
    <citation type="submission" date="2023-03" db="EMBL/GenBank/DDBJ databases">
        <title>MT1 and MT2 Draft Genomes of Novel Species.</title>
        <authorList>
            <person name="Venkateswaran K."/>
        </authorList>
    </citation>
    <scope>NUCLEOTIDE SEQUENCE</scope>
    <source>
        <strain evidence="1">F6_8S_P_1A</strain>
    </source>
</reference>
<evidence type="ECO:0000313" key="2">
    <source>
        <dbReference type="Proteomes" id="UP001174210"/>
    </source>
</evidence>
<sequence length="69" mass="7824">MRARTLTRRVPDHTENVSGSKRCYVVKMGFYNQSWTLIDAYNVRVIAATNSDRVITALPLKDGKSFCNS</sequence>
<evidence type="ECO:0000313" key="1">
    <source>
        <dbReference type="EMBL" id="MDN4599138.1"/>
    </source>
</evidence>
<comment type="caution">
    <text evidence="1">The sequence shown here is derived from an EMBL/GenBank/DDBJ whole genome shotgun (WGS) entry which is preliminary data.</text>
</comment>
<protein>
    <recommendedName>
        <fullName evidence="3">Transposase</fullName>
    </recommendedName>
</protein>
<evidence type="ECO:0008006" key="3">
    <source>
        <dbReference type="Google" id="ProtNLM"/>
    </source>
</evidence>
<name>A0ABT8J231_9MICO</name>
<dbReference type="RefSeq" id="WP_301220483.1">
    <property type="nucleotide sequence ID" value="NZ_JAROCB010000005.1"/>
</dbReference>
<proteinExistence type="predicted"/>
<gene>
    <name evidence="1" type="ORF">P5G59_18450</name>
</gene>
<accession>A0ABT8J231</accession>